<feature type="compositionally biased region" description="Basic and acidic residues" evidence="1">
    <location>
        <begin position="1"/>
        <end position="53"/>
    </location>
</feature>
<protein>
    <submittedName>
        <fullName evidence="2">Unannotated protein</fullName>
    </submittedName>
</protein>
<accession>A0A6J7PPR9</accession>
<organism evidence="2">
    <name type="scientific">freshwater metagenome</name>
    <dbReference type="NCBI Taxonomy" id="449393"/>
    <lineage>
        <taxon>unclassified sequences</taxon>
        <taxon>metagenomes</taxon>
        <taxon>ecological metagenomes</taxon>
    </lineage>
</organism>
<proteinExistence type="predicted"/>
<feature type="compositionally biased region" description="Basic and acidic residues" evidence="1">
    <location>
        <begin position="100"/>
        <end position="119"/>
    </location>
</feature>
<dbReference type="AlphaFoldDB" id="A0A6J7PPR9"/>
<evidence type="ECO:0000256" key="1">
    <source>
        <dbReference type="SAM" id="MobiDB-lite"/>
    </source>
</evidence>
<dbReference type="EMBL" id="CAFBPC010000098">
    <property type="protein sequence ID" value="CAB5004582.1"/>
    <property type="molecule type" value="Genomic_DNA"/>
</dbReference>
<reference evidence="2" key="1">
    <citation type="submission" date="2020-05" db="EMBL/GenBank/DDBJ databases">
        <authorList>
            <person name="Chiriac C."/>
            <person name="Salcher M."/>
            <person name="Ghai R."/>
            <person name="Kavagutti S V."/>
        </authorList>
    </citation>
    <scope>NUCLEOTIDE SEQUENCE</scope>
</reference>
<evidence type="ECO:0000313" key="2">
    <source>
        <dbReference type="EMBL" id="CAB5004582.1"/>
    </source>
</evidence>
<gene>
    <name evidence="2" type="ORF">UFOPK4057_00524</name>
</gene>
<feature type="compositionally biased region" description="Low complexity" evidence="1">
    <location>
        <begin position="82"/>
        <end position="94"/>
    </location>
</feature>
<name>A0A6J7PPR9_9ZZZZ</name>
<sequence>MTSYEVRDADHYVGRQDRHQDEDRHQGHLRQDRHQGLLRQDHQVERHLGHQDEGQNQDANQGHRGHQYEAHQDRYVAHQDQDVNQGQDVNQDQDAIQDQDGNRLGHQDADHQAQHDRQEAEVLVDQRQTLVRVVVESDEDLHLGHAVAFQ</sequence>
<feature type="region of interest" description="Disordered" evidence="1">
    <location>
        <begin position="1"/>
        <end position="119"/>
    </location>
</feature>
<feature type="compositionally biased region" description="Basic and acidic residues" evidence="1">
    <location>
        <begin position="66"/>
        <end position="81"/>
    </location>
</feature>